<reference evidence="1" key="1">
    <citation type="journal article" date="2020" name="Nature">
        <title>Giant virus diversity and host interactions through global metagenomics.</title>
        <authorList>
            <person name="Schulz F."/>
            <person name="Roux S."/>
            <person name="Paez-Espino D."/>
            <person name="Jungbluth S."/>
            <person name="Walsh D.A."/>
            <person name="Denef V.J."/>
            <person name="McMahon K.D."/>
            <person name="Konstantinidis K.T."/>
            <person name="Eloe-Fadrosh E.A."/>
            <person name="Kyrpides N.C."/>
            <person name="Woyke T."/>
        </authorList>
    </citation>
    <scope>NUCLEOTIDE SEQUENCE</scope>
    <source>
        <strain evidence="1">GVMAG-M-3300023184-13</strain>
    </source>
</reference>
<proteinExistence type="predicted"/>
<accession>A0A6C0HM47</accession>
<dbReference type="EMBL" id="MN739979">
    <property type="protein sequence ID" value="QHT81206.1"/>
    <property type="molecule type" value="Genomic_DNA"/>
</dbReference>
<organism evidence="1">
    <name type="scientific">viral metagenome</name>
    <dbReference type="NCBI Taxonomy" id="1070528"/>
    <lineage>
        <taxon>unclassified sequences</taxon>
        <taxon>metagenomes</taxon>
        <taxon>organismal metagenomes</taxon>
    </lineage>
</organism>
<protein>
    <submittedName>
        <fullName evidence="1">Uncharacterized protein</fullName>
    </submittedName>
</protein>
<dbReference type="AlphaFoldDB" id="A0A6C0HM47"/>
<name>A0A6C0HM47_9ZZZZ</name>
<evidence type="ECO:0000313" key="1">
    <source>
        <dbReference type="EMBL" id="QHT81206.1"/>
    </source>
</evidence>
<sequence length="142" mass="16061">MISAAMAMAMAKEITMAIAMAMAMAMAMAKKMSVKEWLFALMCCCMVVAICYEPAILNILVSSIFLFVQGEKWYTMYTMYTVPRTGRKSRIPSHECTPQPAYPAQPAQPARPARPALLTQMWYDTVIYALVGLWTFRLLRKN</sequence>